<keyword evidence="3 4" id="KW-0663">Pyridoxal phosphate</keyword>
<dbReference type="Gene3D" id="3.40.640.10">
    <property type="entry name" value="Type I PLP-dependent aspartate aminotransferase-like (Major domain)"/>
    <property type="match status" value="1"/>
</dbReference>
<dbReference type="EMBL" id="CP097635">
    <property type="protein sequence ID" value="URI06907.1"/>
    <property type="molecule type" value="Genomic_DNA"/>
</dbReference>
<dbReference type="Pfam" id="PF00202">
    <property type="entry name" value="Aminotran_3"/>
    <property type="match status" value="1"/>
</dbReference>
<keyword evidence="2 5" id="KW-0808">Transferase</keyword>
<organism evidence="5 6">
    <name type="scientific">Aquincola tertiaricarbonis</name>
    <dbReference type="NCBI Taxonomy" id="391953"/>
    <lineage>
        <taxon>Bacteria</taxon>
        <taxon>Pseudomonadati</taxon>
        <taxon>Pseudomonadota</taxon>
        <taxon>Betaproteobacteria</taxon>
        <taxon>Burkholderiales</taxon>
        <taxon>Sphaerotilaceae</taxon>
        <taxon>Aquincola</taxon>
    </lineage>
</organism>
<comment type="cofactor">
    <cofactor evidence="1">
        <name>pyridoxal 5'-phosphate</name>
        <dbReference type="ChEBI" id="CHEBI:597326"/>
    </cofactor>
</comment>
<evidence type="ECO:0000313" key="6">
    <source>
        <dbReference type="Proteomes" id="UP001056201"/>
    </source>
</evidence>
<keyword evidence="6" id="KW-1185">Reference proteome</keyword>
<dbReference type="PANTHER" id="PTHR11986">
    <property type="entry name" value="AMINOTRANSFERASE CLASS III"/>
    <property type="match status" value="1"/>
</dbReference>
<evidence type="ECO:0000256" key="4">
    <source>
        <dbReference type="RuleBase" id="RU003560"/>
    </source>
</evidence>
<evidence type="ECO:0000256" key="1">
    <source>
        <dbReference type="ARBA" id="ARBA00001933"/>
    </source>
</evidence>
<dbReference type="InterPro" id="IPR015421">
    <property type="entry name" value="PyrdxlP-dep_Trfase_major"/>
</dbReference>
<reference evidence="5" key="1">
    <citation type="submission" date="2022-05" db="EMBL/GenBank/DDBJ databases">
        <title>An RpoN-dependent PEP-CTERM gene is involved in floc formation of an Aquincola tertiaricarbonis strain.</title>
        <authorList>
            <person name="Qiu D."/>
            <person name="Xia M."/>
        </authorList>
    </citation>
    <scope>NUCLEOTIDE SEQUENCE</scope>
    <source>
        <strain evidence="5">RN12</strain>
    </source>
</reference>
<dbReference type="Proteomes" id="UP001056201">
    <property type="component" value="Chromosome 1"/>
</dbReference>
<dbReference type="Gene3D" id="3.90.1150.10">
    <property type="entry name" value="Aspartate Aminotransferase, domain 1"/>
    <property type="match status" value="1"/>
</dbReference>
<gene>
    <name evidence="5" type="ORF">MW290_13520</name>
</gene>
<accession>A0ABY4S1D1</accession>
<proteinExistence type="inferred from homology"/>
<evidence type="ECO:0000256" key="2">
    <source>
        <dbReference type="ARBA" id="ARBA00022576"/>
    </source>
</evidence>
<comment type="similarity">
    <text evidence="4">Belongs to the class-III pyridoxal-phosphate-dependent aminotransferase family.</text>
</comment>
<dbReference type="InterPro" id="IPR015422">
    <property type="entry name" value="PyrdxlP-dep_Trfase_small"/>
</dbReference>
<evidence type="ECO:0000256" key="3">
    <source>
        <dbReference type="ARBA" id="ARBA00022898"/>
    </source>
</evidence>
<dbReference type="InterPro" id="IPR005814">
    <property type="entry name" value="Aminotrans_3"/>
</dbReference>
<dbReference type="GO" id="GO:0008483">
    <property type="term" value="F:transaminase activity"/>
    <property type="evidence" value="ECO:0007669"/>
    <property type="project" value="UniProtKB-KW"/>
</dbReference>
<keyword evidence="2 5" id="KW-0032">Aminotransferase</keyword>
<sequence>MTDRMASLAGAYAGVLRMESRGFVASAAAAASPPLRAAATPTPMPMPTPSPVSGAAVRADEQQRLADRFAALLPGPRAWRSAFFGSGAQAMEAALRIARAHSGRPAIIKLSSGCLPGATPAWTEFGRPAGPVWRLPAPTPLHGDTAEHTLARLDELLAGPLRPERVAALVIEPLQADGSVQQLDGELLAALRQRCDWHHIQLVADETRCGLARTGRMMAMDHHPVQADLVVHAQGPDAPLPLAVVTGRAEVMQAAPDEGPWPEGPALQARALAVQEQHAVLDLIASQGLCDRADELGRQLAGVLMRAMAWQPRLADIRGLGSVLAVECLEGSLPDPSFARRVQARAAQRGLQLPVSGEAANVLRFPYPLAIDDSAFAALCVSVELALRGP</sequence>
<dbReference type="InterPro" id="IPR015424">
    <property type="entry name" value="PyrdxlP-dep_Trfase"/>
</dbReference>
<protein>
    <submittedName>
        <fullName evidence="5">Aminotransferase class III-fold pyridoxal phosphate-dependent enzyme</fullName>
    </submittedName>
</protein>
<name>A0ABY4S1D1_AQUTE</name>
<dbReference type="InterPro" id="IPR050103">
    <property type="entry name" value="Class-III_PLP-dep_AT"/>
</dbReference>
<dbReference type="RefSeq" id="WP_250195172.1">
    <property type="nucleotide sequence ID" value="NZ_CP097635.1"/>
</dbReference>
<dbReference type="SUPFAM" id="SSF53383">
    <property type="entry name" value="PLP-dependent transferases"/>
    <property type="match status" value="1"/>
</dbReference>
<evidence type="ECO:0000313" key="5">
    <source>
        <dbReference type="EMBL" id="URI06907.1"/>
    </source>
</evidence>